<accession>A0A2J6PXJ0</accession>
<protein>
    <submittedName>
        <fullName evidence="1">Uncharacterized protein</fullName>
    </submittedName>
</protein>
<reference evidence="1 2" key="1">
    <citation type="submission" date="2016-05" db="EMBL/GenBank/DDBJ databases">
        <title>A degradative enzymes factory behind the ericoid mycorrhizal symbiosis.</title>
        <authorList>
            <consortium name="DOE Joint Genome Institute"/>
            <person name="Martino E."/>
            <person name="Morin E."/>
            <person name="Grelet G."/>
            <person name="Kuo A."/>
            <person name="Kohler A."/>
            <person name="Daghino S."/>
            <person name="Barry K."/>
            <person name="Choi C."/>
            <person name="Cichocki N."/>
            <person name="Clum A."/>
            <person name="Copeland A."/>
            <person name="Hainaut M."/>
            <person name="Haridas S."/>
            <person name="Labutti K."/>
            <person name="Lindquist E."/>
            <person name="Lipzen A."/>
            <person name="Khouja H.-R."/>
            <person name="Murat C."/>
            <person name="Ohm R."/>
            <person name="Olson A."/>
            <person name="Spatafora J."/>
            <person name="Veneault-Fourrey C."/>
            <person name="Henrissat B."/>
            <person name="Grigoriev I."/>
            <person name="Martin F."/>
            <person name="Perotto S."/>
        </authorList>
    </citation>
    <scope>NUCLEOTIDE SEQUENCE [LARGE SCALE GENOMIC DNA]</scope>
    <source>
        <strain evidence="1 2">UAMH 7357</strain>
    </source>
</reference>
<proteinExistence type="predicted"/>
<keyword evidence="2" id="KW-1185">Reference proteome</keyword>
<sequence length="176" mass="19887">MIPGISTLISYSKVNIFILSCNVSPMHLIPILLALNPASIDYTYSRVGTCTEIELLPVHLREEAFLHLFLTMLGHWRNAGRVLLPLNLWKIHFQHLPSFLHASKHYSSTGSHLLLTPVLRPYSSLLEHPLLSLLRSGSLSLKPLLSLLLDGSLLYNIRAWIYVALIYLDRVRVASL</sequence>
<gene>
    <name evidence="1" type="ORF">NA56DRAFT_242457</name>
</gene>
<dbReference type="AlphaFoldDB" id="A0A2J6PXJ0"/>
<evidence type="ECO:0000313" key="2">
    <source>
        <dbReference type="Proteomes" id="UP000235672"/>
    </source>
</evidence>
<dbReference type="EMBL" id="KZ613493">
    <property type="protein sequence ID" value="PMD18684.1"/>
    <property type="molecule type" value="Genomic_DNA"/>
</dbReference>
<name>A0A2J6PXJ0_9HELO</name>
<organism evidence="1 2">
    <name type="scientific">Hyaloscypha hepaticicola</name>
    <dbReference type="NCBI Taxonomy" id="2082293"/>
    <lineage>
        <taxon>Eukaryota</taxon>
        <taxon>Fungi</taxon>
        <taxon>Dikarya</taxon>
        <taxon>Ascomycota</taxon>
        <taxon>Pezizomycotina</taxon>
        <taxon>Leotiomycetes</taxon>
        <taxon>Helotiales</taxon>
        <taxon>Hyaloscyphaceae</taxon>
        <taxon>Hyaloscypha</taxon>
    </lineage>
</organism>
<dbReference type="Proteomes" id="UP000235672">
    <property type="component" value="Unassembled WGS sequence"/>
</dbReference>
<evidence type="ECO:0000313" key="1">
    <source>
        <dbReference type="EMBL" id="PMD18684.1"/>
    </source>
</evidence>